<dbReference type="GO" id="GO:0008270">
    <property type="term" value="F:zinc ion binding"/>
    <property type="evidence" value="ECO:0007669"/>
    <property type="project" value="InterPro"/>
</dbReference>
<protein>
    <recommendedName>
        <fullName evidence="3">HIRAN domain-containing protein</fullName>
    </recommendedName>
</protein>
<keyword evidence="5" id="KW-1185">Reference proteome</keyword>
<reference evidence="4 5" key="1">
    <citation type="submission" date="2022-07" db="EMBL/GenBank/DDBJ databases">
        <title>Comparative analysis of new lytic phages for the biological control of phytopathogenic Xanthomonas spp.</title>
        <authorList>
            <person name="Domingo-Calap M.L."/>
            <person name="Bernabeu-Gimeno M."/>
            <person name="Aure C.M."/>
            <person name="Marco-Noales E."/>
            <person name="Domingo-Calap P."/>
        </authorList>
    </citation>
    <scope>NUCLEOTIDE SEQUENCE [LARGE SCALE GENOMIC DNA]</scope>
</reference>
<evidence type="ECO:0000313" key="5">
    <source>
        <dbReference type="Proteomes" id="UP001164581"/>
    </source>
</evidence>
<gene>
    <name evidence="4" type="ORF">IVIADoCa10_51</name>
</gene>
<accession>A0A9X9NZ80</accession>
<evidence type="ECO:0000313" key="4">
    <source>
        <dbReference type="EMBL" id="UYA99036.1"/>
    </source>
</evidence>
<feature type="domain" description="HIRAN" evidence="3">
    <location>
        <begin position="6"/>
        <end position="86"/>
    </location>
</feature>
<sequence>MMPQMRTYIVGSVHHKGAREAVLELRADEVLTLRREPANKFDRNAVAVYDACGQMLGYIPRQDAPAVAKVLDLKLPAVAKCRVRGTTSVEINWETKQYEQRP</sequence>
<evidence type="ECO:0000256" key="1">
    <source>
        <dbReference type="ARBA" id="ARBA00022723"/>
    </source>
</evidence>
<organism evidence="4 5">
    <name type="scientific">Xanthomonas phage vB_Xar_IVIA-DoCa10</name>
    <dbReference type="NCBI Taxonomy" id="2975529"/>
    <lineage>
        <taxon>Viruses</taxon>
        <taxon>Duplodnaviria</taxon>
        <taxon>Heunggongvirae</taxon>
        <taxon>Uroviricota</taxon>
        <taxon>Caudoviricetes</taxon>
        <taxon>Mesyanzhinovviridae</taxon>
        <taxon>Bradleyvirinae</taxon>
        <taxon>Bosavirus</taxon>
        <taxon>Bosavirus Doca10</taxon>
    </lineage>
</organism>
<keyword evidence="1" id="KW-0479">Metal-binding</keyword>
<dbReference type="EMBL" id="ON932084">
    <property type="protein sequence ID" value="UYA99036.1"/>
    <property type="molecule type" value="Genomic_DNA"/>
</dbReference>
<proteinExistence type="predicted"/>
<evidence type="ECO:0000256" key="2">
    <source>
        <dbReference type="ARBA" id="ARBA00022801"/>
    </source>
</evidence>
<evidence type="ECO:0000259" key="3">
    <source>
        <dbReference type="Pfam" id="PF08797"/>
    </source>
</evidence>
<dbReference type="Pfam" id="PF08797">
    <property type="entry name" value="HIRAN"/>
    <property type="match status" value="1"/>
</dbReference>
<name>A0A9X9NZ80_9CAUD</name>
<keyword evidence="2" id="KW-0378">Hydrolase</keyword>
<dbReference type="InterPro" id="IPR014905">
    <property type="entry name" value="HIRAN"/>
</dbReference>
<dbReference type="Proteomes" id="UP001164581">
    <property type="component" value="Segment"/>
</dbReference>
<dbReference type="GO" id="GO:0016818">
    <property type="term" value="F:hydrolase activity, acting on acid anhydrides, in phosphorus-containing anhydrides"/>
    <property type="evidence" value="ECO:0007669"/>
    <property type="project" value="InterPro"/>
</dbReference>
<dbReference type="GO" id="GO:0003676">
    <property type="term" value="F:nucleic acid binding"/>
    <property type="evidence" value="ECO:0007669"/>
    <property type="project" value="InterPro"/>
</dbReference>
<dbReference type="Gene3D" id="3.30.70.2330">
    <property type="match status" value="1"/>
</dbReference>